<dbReference type="AlphaFoldDB" id="A0A222MX46"/>
<dbReference type="RefSeq" id="WP_094325233.1">
    <property type="nucleotide sequence ID" value="NZ_CP022347.1"/>
</dbReference>
<dbReference type="EMBL" id="CP022347">
    <property type="protein sequence ID" value="ASQ30475.1"/>
    <property type="molecule type" value="Genomic_DNA"/>
</dbReference>
<keyword evidence="3" id="KW-1185">Reference proteome</keyword>
<feature type="transmembrane region" description="Helical" evidence="1">
    <location>
        <begin position="6"/>
        <end position="30"/>
    </location>
</feature>
<dbReference type="Proteomes" id="UP000201169">
    <property type="component" value="Chromosome"/>
</dbReference>
<evidence type="ECO:0000256" key="1">
    <source>
        <dbReference type="SAM" id="Phobius"/>
    </source>
</evidence>
<dbReference type="KEGG" id="cavi:CAV_0810"/>
<dbReference type="OrthoDB" id="4868247at2"/>
<organism evidence="2 3">
    <name type="scientific">Campylobacter avium LMG 24591</name>
    <dbReference type="NCBI Taxonomy" id="522484"/>
    <lineage>
        <taxon>Bacteria</taxon>
        <taxon>Pseudomonadati</taxon>
        <taxon>Campylobacterota</taxon>
        <taxon>Epsilonproteobacteria</taxon>
        <taxon>Campylobacterales</taxon>
        <taxon>Campylobacteraceae</taxon>
        <taxon>Campylobacter</taxon>
    </lineage>
</organism>
<keyword evidence="1" id="KW-0472">Membrane</keyword>
<proteinExistence type="predicted"/>
<gene>
    <name evidence="2" type="ORF">CAV_0810</name>
</gene>
<name>A0A222MX46_9BACT</name>
<protein>
    <submittedName>
        <fullName evidence="2">GDYXXLXY protein</fullName>
    </submittedName>
</protein>
<sequence>MKNKNLAFIFAAQFIIIALMFVSAFLPVFLGKEVRLLASGFDPRDLLAGHYVRLNYDINLKTKDYGSSFSKFSNEKESFYISLKEEQNGLYSFDKLYENEKPKEGLFIEAKRTYGLNLELKYIDKYFATKERALELEKRLLSEKIIVVAKILNGKARIVGLEAVK</sequence>
<keyword evidence="1" id="KW-1133">Transmembrane helix</keyword>
<keyword evidence="1" id="KW-0812">Transmembrane</keyword>
<evidence type="ECO:0000313" key="3">
    <source>
        <dbReference type="Proteomes" id="UP000201169"/>
    </source>
</evidence>
<accession>A0A222MX46</accession>
<reference evidence="2 3" key="1">
    <citation type="submission" date="2017-07" db="EMBL/GenBank/DDBJ databases">
        <title>Analysis of two Campylobacter avium genomes and identification of a novel hippuricase gene.</title>
        <authorList>
            <person name="Miller W.G."/>
            <person name="Chapman M.H."/>
            <person name="Yee E."/>
            <person name="Revez J."/>
            <person name="Bono J.L."/>
            <person name="Rossi M."/>
        </authorList>
    </citation>
    <scope>NUCLEOTIDE SEQUENCE [LARGE SCALE GENOMIC DNA]</scope>
    <source>
        <strain evidence="2 3">LMG 24591</strain>
    </source>
</reference>
<dbReference type="InterPro" id="IPR025833">
    <property type="entry name" value="GDYXXLXY"/>
</dbReference>
<dbReference type="Pfam" id="PF14345">
    <property type="entry name" value="GDYXXLXY"/>
    <property type="match status" value="1"/>
</dbReference>
<evidence type="ECO:0000313" key="2">
    <source>
        <dbReference type="EMBL" id="ASQ30475.1"/>
    </source>
</evidence>